<dbReference type="Pfam" id="PF03957">
    <property type="entry name" value="Jun"/>
    <property type="match status" value="1"/>
</dbReference>
<dbReference type="AlphaFoldDB" id="A0A5J5DMM0"/>
<gene>
    <name evidence="8" type="ORF">FQN60_011687</name>
</gene>
<dbReference type="PANTHER" id="PTHR11462">
    <property type="entry name" value="JUN TRANSCRIPTION FACTOR-RELATED"/>
    <property type="match status" value="1"/>
</dbReference>
<dbReference type="InterPro" id="IPR004827">
    <property type="entry name" value="bZIP"/>
</dbReference>
<dbReference type="EMBL" id="VOFY01000002">
    <property type="protein sequence ID" value="KAA8594552.1"/>
    <property type="molecule type" value="Genomic_DNA"/>
</dbReference>
<evidence type="ECO:0000256" key="2">
    <source>
        <dbReference type="ARBA" id="ARBA00023015"/>
    </source>
</evidence>
<evidence type="ECO:0000313" key="8">
    <source>
        <dbReference type="EMBL" id="KAA8594552.1"/>
    </source>
</evidence>
<evidence type="ECO:0000256" key="6">
    <source>
        <dbReference type="SAM" id="MobiDB-lite"/>
    </source>
</evidence>
<reference evidence="8 9" key="1">
    <citation type="submission" date="2019-08" db="EMBL/GenBank/DDBJ databases">
        <title>A chromosome-level genome assembly, high-density linkage maps, and genome scans reveal the genomic architecture of hybrid incompatibilities underlying speciation via character displacement in darters (Percidae: Etheostominae).</title>
        <authorList>
            <person name="Moran R.L."/>
            <person name="Catchen J.M."/>
            <person name="Fuller R.C."/>
        </authorList>
    </citation>
    <scope>NUCLEOTIDE SEQUENCE [LARGE SCALE GENOMIC DNA]</scope>
    <source>
        <strain evidence="8">EspeVRDwgs_2016</strain>
        <tissue evidence="8">Muscle</tissue>
    </source>
</reference>
<dbReference type="PANTHER" id="PTHR11462:SF58">
    <property type="entry name" value="JUN B PROTO-ONCOGENE"/>
    <property type="match status" value="1"/>
</dbReference>
<sequence length="454" mass="49987">MLPDLNLFKAAVATLEPQLAHYWPTIEEMKMWCTQIFHTLAFCHFTFTSPIFLQRGTLSQRQPEESNIRNTSHLSSQIHQFRASRPRVYGTYPSSLCLRGEGGLQCASSSSSSSHIPEIWRRARMGLASRSCQGGTGAALPDYKLLKQNMNLNFSDSYRNSNFKSQHLRAESDFYSAGTADVGSLKLASPELERLIIQNSNGVITTTPTPTQYLFNRGITEEQEGFADGFVKALDDLHKMNQMAPPNVSIGGVACGVPGGVVCSAPASVFGSSMQSEALEYTTLGSCTTNPSMSSAAGASYPSTTISYLPHHHQYHQHPQAIAHGSHHFQHSLASAGLHSQRYGGLKEEPQTVPDMQSSDGSPPMSPIDLENQDRMKAERKKLRNRLAASKCRRRKLERISRLEDKVKVLKTDNAGLSNTASVLREQVAQLKQKVMTHVSSGCQLMLAPKVKSY</sequence>
<dbReference type="SMART" id="SM00338">
    <property type="entry name" value="BRLZ"/>
    <property type="match status" value="1"/>
</dbReference>
<comment type="similarity">
    <text evidence="1">Belongs to the bZIP family. Jun subfamily.</text>
</comment>
<organism evidence="8 9">
    <name type="scientific">Etheostoma spectabile</name>
    <name type="common">orangethroat darter</name>
    <dbReference type="NCBI Taxonomy" id="54343"/>
    <lineage>
        <taxon>Eukaryota</taxon>
        <taxon>Metazoa</taxon>
        <taxon>Chordata</taxon>
        <taxon>Craniata</taxon>
        <taxon>Vertebrata</taxon>
        <taxon>Euteleostomi</taxon>
        <taxon>Actinopterygii</taxon>
        <taxon>Neopterygii</taxon>
        <taxon>Teleostei</taxon>
        <taxon>Neoteleostei</taxon>
        <taxon>Acanthomorphata</taxon>
        <taxon>Eupercaria</taxon>
        <taxon>Perciformes</taxon>
        <taxon>Percoidei</taxon>
        <taxon>Percidae</taxon>
        <taxon>Etheostomatinae</taxon>
        <taxon>Etheostoma</taxon>
    </lineage>
</organism>
<keyword evidence="3" id="KW-0238">DNA-binding</keyword>
<keyword evidence="9" id="KW-1185">Reference proteome</keyword>
<dbReference type="GO" id="GO:0042127">
    <property type="term" value="P:regulation of cell population proliferation"/>
    <property type="evidence" value="ECO:0007669"/>
    <property type="project" value="TreeGrafter"/>
</dbReference>
<evidence type="ECO:0000259" key="7">
    <source>
        <dbReference type="PROSITE" id="PS50217"/>
    </source>
</evidence>
<dbReference type="GO" id="GO:0051726">
    <property type="term" value="P:regulation of cell cycle"/>
    <property type="evidence" value="ECO:0007669"/>
    <property type="project" value="TreeGrafter"/>
</dbReference>
<evidence type="ECO:0000256" key="3">
    <source>
        <dbReference type="ARBA" id="ARBA00023125"/>
    </source>
</evidence>
<dbReference type="CDD" id="cd14696">
    <property type="entry name" value="bZIP_Jun"/>
    <property type="match status" value="1"/>
</dbReference>
<protein>
    <recommendedName>
        <fullName evidence="7">BZIP domain-containing protein</fullName>
    </recommendedName>
</protein>
<dbReference type="InterPro" id="IPR008917">
    <property type="entry name" value="TF_DNA-bd_sf"/>
</dbReference>
<dbReference type="FunFam" id="1.20.5.170:FF:000012">
    <property type="entry name" value="Putative transcription factor AP-1"/>
    <property type="match status" value="1"/>
</dbReference>
<name>A0A5J5DMM0_9PERO</name>
<dbReference type="InterPro" id="IPR005643">
    <property type="entry name" value="JNK"/>
</dbReference>
<keyword evidence="4" id="KW-0804">Transcription</keyword>
<feature type="coiled-coil region" evidence="5">
    <location>
        <begin position="373"/>
        <end position="434"/>
    </location>
</feature>
<evidence type="ECO:0000256" key="1">
    <source>
        <dbReference type="ARBA" id="ARBA00006882"/>
    </source>
</evidence>
<dbReference type="Gene3D" id="1.20.5.170">
    <property type="match status" value="1"/>
</dbReference>
<dbReference type="PROSITE" id="PS00036">
    <property type="entry name" value="BZIP_BASIC"/>
    <property type="match status" value="1"/>
</dbReference>
<feature type="region of interest" description="Disordered" evidence="6">
    <location>
        <begin position="346"/>
        <end position="367"/>
    </location>
</feature>
<dbReference type="Pfam" id="PF00170">
    <property type="entry name" value="bZIP_1"/>
    <property type="match status" value="1"/>
</dbReference>
<keyword evidence="2" id="KW-0805">Transcription regulation</keyword>
<dbReference type="SUPFAM" id="SSF47454">
    <property type="entry name" value="A DNA-binding domain in eukaryotic transcription factors"/>
    <property type="match status" value="1"/>
</dbReference>
<evidence type="ECO:0000256" key="5">
    <source>
        <dbReference type="SAM" id="Coils"/>
    </source>
</evidence>
<dbReference type="InterPro" id="IPR002112">
    <property type="entry name" value="Leuzip_Jun"/>
</dbReference>
<proteinExistence type="inferred from homology"/>
<comment type="caution">
    <text evidence="8">The sequence shown here is derived from an EMBL/GenBank/DDBJ whole genome shotgun (WGS) entry which is preliminary data.</text>
</comment>
<dbReference type="PRINTS" id="PR00043">
    <property type="entry name" value="LEUZIPPRJUN"/>
</dbReference>
<keyword evidence="5" id="KW-0175">Coiled coil</keyword>
<evidence type="ECO:0000313" key="9">
    <source>
        <dbReference type="Proteomes" id="UP000327493"/>
    </source>
</evidence>
<dbReference type="InterPro" id="IPR046347">
    <property type="entry name" value="bZIP_sf"/>
</dbReference>
<accession>A0A5J5DMM0</accession>
<dbReference type="InterPro" id="IPR050946">
    <property type="entry name" value="AP-1_TF_bZIP"/>
</dbReference>
<dbReference type="GO" id="GO:0000978">
    <property type="term" value="F:RNA polymerase II cis-regulatory region sequence-specific DNA binding"/>
    <property type="evidence" value="ECO:0007669"/>
    <property type="project" value="TreeGrafter"/>
</dbReference>
<feature type="domain" description="BZIP" evidence="7">
    <location>
        <begin position="375"/>
        <end position="438"/>
    </location>
</feature>
<dbReference type="GO" id="GO:0005667">
    <property type="term" value="C:transcription regulator complex"/>
    <property type="evidence" value="ECO:0007669"/>
    <property type="project" value="TreeGrafter"/>
</dbReference>
<dbReference type="Proteomes" id="UP000327493">
    <property type="component" value="Chromosome 2"/>
</dbReference>
<evidence type="ECO:0000256" key="4">
    <source>
        <dbReference type="ARBA" id="ARBA00023163"/>
    </source>
</evidence>
<dbReference type="SUPFAM" id="SSF57959">
    <property type="entry name" value="Leucine zipper domain"/>
    <property type="match status" value="1"/>
</dbReference>
<dbReference type="PROSITE" id="PS50217">
    <property type="entry name" value="BZIP"/>
    <property type="match status" value="1"/>
</dbReference>
<dbReference type="GO" id="GO:0000981">
    <property type="term" value="F:DNA-binding transcription factor activity, RNA polymerase II-specific"/>
    <property type="evidence" value="ECO:0007669"/>
    <property type="project" value="TreeGrafter"/>
</dbReference>